<organism evidence="1 2">
    <name type="scientific">Pseudo-nitzschia multistriata</name>
    <dbReference type="NCBI Taxonomy" id="183589"/>
    <lineage>
        <taxon>Eukaryota</taxon>
        <taxon>Sar</taxon>
        <taxon>Stramenopiles</taxon>
        <taxon>Ochrophyta</taxon>
        <taxon>Bacillariophyta</taxon>
        <taxon>Bacillariophyceae</taxon>
        <taxon>Bacillariophycidae</taxon>
        <taxon>Bacillariales</taxon>
        <taxon>Bacillariaceae</taxon>
        <taxon>Pseudo-nitzschia</taxon>
    </lineage>
</organism>
<proteinExistence type="predicted"/>
<gene>
    <name evidence="1" type="ORF">PSNMU_V1.4_AUG-EV-PASAV3_0004990</name>
</gene>
<name>A0A448YVN3_9STRA</name>
<reference evidence="1 2" key="1">
    <citation type="submission" date="2019-01" db="EMBL/GenBank/DDBJ databases">
        <authorList>
            <person name="Ferrante I. M."/>
        </authorList>
    </citation>
    <scope>NUCLEOTIDE SEQUENCE [LARGE SCALE GENOMIC DNA]</scope>
    <source>
        <strain evidence="1 2">B856</strain>
    </source>
</reference>
<dbReference type="Proteomes" id="UP000291116">
    <property type="component" value="Unassembled WGS sequence"/>
</dbReference>
<dbReference type="EMBL" id="CAACVS010000009">
    <property type="protein sequence ID" value="VEU33809.1"/>
    <property type="molecule type" value="Genomic_DNA"/>
</dbReference>
<dbReference type="AlphaFoldDB" id="A0A448YVN3"/>
<accession>A0A448YVN3</accession>
<evidence type="ECO:0000313" key="1">
    <source>
        <dbReference type="EMBL" id="VEU33809.1"/>
    </source>
</evidence>
<keyword evidence="2" id="KW-1185">Reference proteome</keyword>
<evidence type="ECO:0000313" key="2">
    <source>
        <dbReference type="Proteomes" id="UP000291116"/>
    </source>
</evidence>
<protein>
    <submittedName>
        <fullName evidence="1">Uncharacterized protein</fullName>
    </submittedName>
</protein>
<sequence>MVQSRMNGSRQQSERALTNLGFDLVQGHGRVLALGPEGLDDHRLSVKDGRVDPRIPPVRQVFHIVQLAPLQVQAGPGDRRAVGALVALAQGRLLFPARASRGLGELVVAGAGRHDSGSTVLVGADTLGSIEQSVRVEGVDRGHRGAQRHVDEEFHRGRLEDDPSEGEIDDGDIGVGHLVADGDGYCRSHVAKTRFESLGSVRRVARHPHDIVCVLGPLAQGRGQLVRAFVGPFSVIHVYYFLANGVFEGRGPQVRIRQLVGFWAGSEPHLSNVKPHDLTRTRQYCLHMGRGIVKELVVIKRSPRIDHSDGLSNRSLCRGRSSLGRGYPGVAVLDPLAVIRWSYHRSVGY</sequence>